<dbReference type="Gene3D" id="3.40.630.40">
    <property type="entry name" value="Zn-dependent exopeptidases"/>
    <property type="match status" value="1"/>
</dbReference>
<evidence type="ECO:0000256" key="1">
    <source>
        <dbReference type="SAM" id="SignalP"/>
    </source>
</evidence>
<keyword evidence="4" id="KW-1185">Reference proteome</keyword>
<dbReference type="Pfam" id="PF01520">
    <property type="entry name" value="Amidase_3"/>
    <property type="match status" value="1"/>
</dbReference>
<evidence type="ECO:0000313" key="3">
    <source>
        <dbReference type="EMBL" id="MFD2608423.1"/>
    </source>
</evidence>
<dbReference type="SMART" id="SM00646">
    <property type="entry name" value="Ami_3"/>
    <property type="match status" value="1"/>
</dbReference>
<dbReference type="SUPFAM" id="SSF53187">
    <property type="entry name" value="Zn-dependent exopeptidases"/>
    <property type="match status" value="1"/>
</dbReference>
<dbReference type="CDD" id="cd02696">
    <property type="entry name" value="MurNAc-LAA"/>
    <property type="match status" value="1"/>
</dbReference>
<dbReference type="PANTHER" id="PTHR30032:SF9">
    <property type="entry name" value="N-ACETYLMURAMOYL-L-ALANINE AMIDASE-RELATED PROTEIN"/>
    <property type="match status" value="1"/>
</dbReference>
<name>A0ABW5P018_9DEIO</name>
<accession>A0ABW5P018</accession>
<feature type="signal peptide" evidence="1">
    <location>
        <begin position="1"/>
        <end position="18"/>
    </location>
</feature>
<gene>
    <name evidence="3" type="ORF">ACFSR9_03075</name>
</gene>
<feature type="chain" id="PRO_5046558951" evidence="1">
    <location>
        <begin position="19"/>
        <end position="620"/>
    </location>
</feature>
<organism evidence="3 4">
    <name type="scientific">Deinococcus taklimakanensis</name>
    <dbReference type="NCBI Taxonomy" id="536443"/>
    <lineage>
        <taxon>Bacteria</taxon>
        <taxon>Thermotogati</taxon>
        <taxon>Deinococcota</taxon>
        <taxon>Deinococci</taxon>
        <taxon>Deinococcales</taxon>
        <taxon>Deinococcaceae</taxon>
        <taxon>Deinococcus</taxon>
    </lineage>
</organism>
<proteinExistence type="predicted"/>
<feature type="domain" description="MurNAc-LAA" evidence="2">
    <location>
        <begin position="496"/>
        <end position="609"/>
    </location>
</feature>
<dbReference type="InterPro" id="IPR051922">
    <property type="entry name" value="Bact_Sporulation_Assoc"/>
</dbReference>
<dbReference type="Proteomes" id="UP001597475">
    <property type="component" value="Unassembled WGS sequence"/>
</dbReference>
<keyword evidence="1" id="KW-0732">Signal</keyword>
<evidence type="ECO:0000313" key="4">
    <source>
        <dbReference type="Proteomes" id="UP001597475"/>
    </source>
</evidence>
<sequence>MKRFVLTASLLCASLAVAQTAPTQSAPAQAAPAPASSTELLPRISSDPIFVAYPPDKHSVAFDHVLLEGSVLPGATFSIGGQAVDVGADGLFIEWVPLTPGENVLRLETTLGGVTSTKELRVTSRPKTLLSGAAQIVEGSVLPAVDRVAYLQPVNLETRGVPVGFTGTPGGKASFKVGDLGPFPMTESASGEYAGTFLLPAQLAAAPVTFTLTGADGSAATATSKGKLSVTGTGPRVAEVTATVAGRGLQAGGQVWRNGAGRNYVVYPRPGAQTVIVGEEGSTYTVQASGGLTLNAPKSTLTLKPEGTPLPRAIFTTINVRNAGTHSEVQVDLPARVPFTVEQQVGQGGSSLDLRLFHSIADVDYIVSDYPVGAVRDVRWFQDADGVARVHVDLNGAPWGYDATYGADDSAQRSTLTLRVRNAPAINARQPLDGRSIVLDPGHGGDEFGGAGPLRVPEKNLVLPLTLRVAELLREKGANVTLTRDRDVVTPIYNRPLLAEEKNAELLVSIHANALPDGVDPRTKRGAGVYFYNPQARALADAVQGALVEKLPDVGNDGVHYQNLALTRPTTQLSILIETAFLTDKQNLRLLMSETGRERLAQAIALGLERFYRDAALKQR</sequence>
<dbReference type="RefSeq" id="WP_386842932.1">
    <property type="nucleotide sequence ID" value="NZ_JBHUMK010000011.1"/>
</dbReference>
<dbReference type="InterPro" id="IPR002508">
    <property type="entry name" value="MurNAc-LAA_cat"/>
</dbReference>
<dbReference type="PANTHER" id="PTHR30032">
    <property type="entry name" value="N-ACETYLMURAMOYL-L-ALANINE AMIDASE-RELATED"/>
    <property type="match status" value="1"/>
</dbReference>
<evidence type="ECO:0000259" key="2">
    <source>
        <dbReference type="SMART" id="SM00646"/>
    </source>
</evidence>
<protein>
    <submittedName>
        <fullName evidence="3">N-acetylmuramoyl-L-alanine amidase</fullName>
    </submittedName>
</protein>
<reference evidence="4" key="1">
    <citation type="journal article" date="2019" name="Int. J. Syst. Evol. Microbiol.">
        <title>The Global Catalogue of Microorganisms (GCM) 10K type strain sequencing project: providing services to taxonomists for standard genome sequencing and annotation.</title>
        <authorList>
            <consortium name="The Broad Institute Genomics Platform"/>
            <consortium name="The Broad Institute Genome Sequencing Center for Infectious Disease"/>
            <person name="Wu L."/>
            <person name="Ma J."/>
        </authorList>
    </citation>
    <scope>NUCLEOTIDE SEQUENCE [LARGE SCALE GENOMIC DNA]</scope>
    <source>
        <strain evidence="4">KCTC 33842</strain>
    </source>
</reference>
<dbReference type="EMBL" id="JBHUMK010000011">
    <property type="protein sequence ID" value="MFD2608423.1"/>
    <property type="molecule type" value="Genomic_DNA"/>
</dbReference>
<comment type="caution">
    <text evidence="3">The sequence shown here is derived from an EMBL/GenBank/DDBJ whole genome shotgun (WGS) entry which is preliminary data.</text>
</comment>